<sequence>MACVREGQVPGTELAADSVSWQGNARGLCTVSEQDLSGSAAETQGLISLLPQWVYPALVLEALHERLQFQPGNDKSNMPGRKQTAAPGNQEGRIRCLDPRIEPQFPQLENGNDASIIVLLKMSPRRKRGSQGSERLRGPCRTAGE</sequence>
<dbReference type="AlphaFoldDB" id="A0A7J7ZCY4"/>
<dbReference type="EMBL" id="JACAGC010000004">
    <property type="protein sequence ID" value="KAF6371994.1"/>
    <property type="molecule type" value="Genomic_DNA"/>
</dbReference>
<feature type="region of interest" description="Disordered" evidence="1">
    <location>
        <begin position="122"/>
        <end position="145"/>
    </location>
</feature>
<reference evidence="2 3" key="1">
    <citation type="journal article" date="2020" name="Nature">
        <title>Six reference-quality genomes reveal evolution of bat adaptations.</title>
        <authorList>
            <person name="Jebb D."/>
            <person name="Huang Z."/>
            <person name="Pippel M."/>
            <person name="Hughes G.M."/>
            <person name="Lavrichenko K."/>
            <person name="Devanna P."/>
            <person name="Winkler S."/>
            <person name="Jermiin L.S."/>
            <person name="Skirmuntt E.C."/>
            <person name="Katzourakis A."/>
            <person name="Burkitt-Gray L."/>
            <person name="Ray D.A."/>
            <person name="Sullivan K.A.M."/>
            <person name="Roscito J.G."/>
            <person name="Kirilenko B.M."/>
            <person name="Davalos L.M."/>
            <person name="Corthals A.P."/>
            <person name="Power M.L."/>
            <person name="Jones G."/>
            <person name="Ransome R.D."/>
            <person name="Dechmann D.K.N."/>
            <person name="Locatelli A.G."/>
            <person name="Puechmaille S.J."/>
            <person name="Fedrigo O."/>
            <person name="Jarvis E.D."/>
            <person name="Hiller M."/>
            <person name="Vernes S.C."/>
            <person name="Myers E.W."/>
            <person name="Teeling E.C."/>
        </authorList>
    </citation>
    <scope>NUCLEOTIDE SEQUENCE [LARGE SCALE GENOMIC DNA]</scope>
    <source>
        <strain evidence="2">MRhiFer1</strain>
        <tissue evidence="2">Lung</tissue>
    </source>
</reference>
<gene>
    <name evidence="2" type="ORF">mRhiFer1_009733</name>
</gene>
<accession>A0A7J7ZCY4</accession>
<proteinExistence type="predicted"/>
<evidence type="ECO:0000313" key="2">
    <source>
        <dbReference type="EMBL" id="KAF6371994.1"/>
    </source>
</evidence>
<feature type="region of interest" description="Disordered" evidence="1">
    <location>
        <begin position="70"/>
        <end position="92"/>
    </location>
</feature>
<evidence type="ECO:0000256" key="1">
    <source>
        <dbReference type="SAM" id="MobiDB-lite"/>
    </source>
</evidence>
<comment type="caution">
    <text evidence="2">The sequence shown here is derived from an EMBL/GenBank/DDBJ whole genome shotgun (WGS) entry which is preliminary data.</text>
</comment>
<organism evidence="2 3">
    <name type="scientific">Rhinolophus ferrumequinum</name>
    <name type="common">Greater horseshoe bat</name>
    <dbReference type="NCBI Taxonomy" id="59479"/>
    <lineage>
        <taxon>Eukaryota</taxon>
        <taxon>Metazoa</taxon>
        <taxon>Chordata</taxon>
        <taxon>Craniata</taxon>
        <taxon>Vertebrata</taxon>
        <taxon>Euteleostomi</taxon>
        <taxon>Mammalia</taxon>
        <taxon>Eutheria</taxon>
        <taxon>Laurasiatheria</taxon>
        <taxon>Chiroptera</taxon>
        <taxon>Yinpterochiroptera</taxon>
        <taxon>Rhinolophoidea</taxon>
        <taxon>Rhinolophidae</taxon>
        <taxon>Rhinolophinae</taxon>
        <taxon>Rhinolophus</taxon>
    </lineage>
</organism>
<name>A0A7J7ZCY4_RHIFE</name>
<protein>
    <submittedName>
        <fullName evidence="2">Uncharacterized protein</fullName>
    </submittedName>
</protein>
<evidence type="ECO:0000313" key="3">
    <source>
        <dbReference type="Proteomes" id="UP000585614"/>
    </source>
</evidence>
<dbReference type="Proteomes" id="UP000585614">
    <property type="component" value="Unassembled WGS sequence"/>
</dbReference>